<keyword evidence="2 5" id="KW-0285">Flavoprotein</keyword>
<evidence type="ECO:0000256" key="6">
    <source>
        <dbReference type="PIRSR" id="PIRSR602081-2"/>
    </source>
</evidence>
<evidence type="ECO:0000256" key="5">
    <source>
        <dbReference type="PIRSR" id="PIRSR602081-1"/>
    </source>
</evidence>
<dbReference type="InterPro" id="IPR036134">
    <property type="entry name" value="Crypto/Photolyase_FAD-like_sf"/>
</dbReference>
<dbReference type="PROSITE" id="PS00394">
    <property type="entry name" value="DNA_PHOTOLYASES_1_1"/>
    <property type="match status" value="1"/>
</dbReference>
<dbReference type="Pfam" id="PF00875">
    <property type="entry name" value="DNA_photolyase"/>
    <property type="match status" value="1"/>
</dbReference>
<evidence type="ECO:0000256" key="7">
    <source>
        <dbReference type="RuleBase" id="RU004182"/>
    </source>
</evidence>
<proteinExistence type="inferred from homology"/>
<reference evidence="9" key="1">
    <citation type="submission" date="2021-09" db="EMBL/GenBank/DDBJ databases">
        <title>Fulvivirga sp. isolated from coastal sediment.</title>
        <authorList>
            <person name="Yu H."/>
        </authorList>
    </citation>
    <scope>NUCLEOTIDE SEQUENCE</scope>
    <source>
        <strain evidence="9">1062</strain>
    </source>
</reference>
<comment type="caution">
    <text evidence="9">The sequence shown here is derived from an EMBL/GenBank/DDBJ whole genome shotgun (WGS) entry which is preliminary data.</text>
</comment>
<dbReference type="Proteomes" id="UP001139409">
    <property type="component" value="Unassembled WGS sequence"/>
</dbReference>
<dbReference type="InterPro" id="IPR002081">
    <property type="entry name" value="Cryptochrome/DNA_photolyase_1"/>
</dbReference>
<protein>
    <submittedName>
        <fullName evidence="9">DNA photolyase family protein</fullName>
    </submittedName>
</protein>
<evidence type="ECO:0000313" key="9">
    <source>
        <dbReference type="EMBL" id="MCA6073664.1"/>
    </source>
</evidence>
<gene>
    <name evidence="9" type="ORF">LDX50_02240</name>
</gene>
<comment type="cofactor">
    <cofactor evidence="1">
        <name>(6R)-5,10-methylene-5,6,7,8-tetrahydrofolate</name>
        <dbReference type="ChEBI" id="CHEBI:15636"/>
    </cofactor>
</comment>
<dbReference type="InterPro" id="IPR005101">
    <property type="entry name" value="Cryptochr/Photolyase_FAD-bd"/>
</dbReference>
<dbReference type="Pfam" id="PF03441">
    <property type="entry name" value="FAD_binding_7"/>
    <property type="match status" value="1"/>
</dbReference>
<dbReference type="PANTHER" id="PTHR11455">
    <property type="entry name" value="CRYPTOCHROME"/>
    <property type="match status" value="1"/>
</dbReference>
<dbReference type="InterPro" id="IPR018394">
    <property type="entry name" value="DNA_photolyase_1_CS_C"/>
</dbReference>
<dbReference type="SUPFAM" id="SSF52425">
    <property type="entry name" value="Cryptochrome/photolyase, N-terminal domain"/>
    <property type="match status" value="1"/>
</dbReference>
<evidence type="ECO:0000256" key="1">
    <source>
        <dbReference type="ARBA" id="ARBA00001932"/>
    </source>
</evidence>
<keyword evidence="10" id="KW-1185">Reference proteome</keyword>
<dbReference type="PROSITE" id="PS51645">
    <property type="entry name" value="PHR_CRY_ALPHA_BETA"/>
    <property type="match status" value="1"/>
</dbReference>
<evidence type="ECO:0000256" key="2">
    <source>
        <dbReference type="ARBA" id="ARBA00022630"/>
    </source>
</evidence>
<dbReference type="AlphaFoldDB" id="A0A9X1HNX7"/>
<feature type="site" description="Electron transfer via tryptophanyl radical" evidence="6">
    <location>
        <position position="289"/>
    </location>
</feature>
<dbReference type="RefSeq" id="WP_225696775.1">
    <property type="nucleotide sequence ID" value="NZ_JAIXNE010000001.1"/>
</dbReference>
<evidence type="ECO:0000259" key="8">
    <source>
        <dbReference type="PROSITE" id="PS51645"/>
    </source>
</evidence>
<feature type="site" description="Electron transfer via tryptophanyl radical" evidence="6">
    <location>
        <position position="365"/>
    </location>
</feature>
<dbReference type="InterPro" id="IPR006050">
    <property type="entry name" value="DNA_photolyase_N"/>
</dbReference>
<dbReference type="GO" id="GO:0003677">
    <property type="term" value="F:DNA binding"/>
    <property type="evidence" value="ECO:0007669"/>
    <property type="project" value="TreeGrafter"/>
</dbReference>
<dbReference type="EMBL" id="JAIXNE010000001">
    <property type="protein sequence ID" value="MCA6073664.1"/>
    <property type="molecule type" value="Genomic_DNA"/>
</dbReference>
<dbReference type="PROSITE" id="PS00691">
    <property type="entry name" value="DNA_PHOTOLYASES_1_2"/>
    <property type="match status" value="1"/>
</dbReference>
<organism evidence="9 10">
    <name type="scientific">Fulvivirga sedimenti</name>
    <dbReference type="NCBI Taxonomy" id="2879465"/>
    <lineage>
        <taxon>Bacteria</taxon>
        <taxon>Pseudomonadati</taxon>
        <taxon>Bacteroidota</taxon>
        <taxon>Cytophagia</taxon>
        <taxon>Cytophagales</taxon>
        <taxon>Fulvivirgaceae</taxon>
        <taxon>Fulvivirga</taxon>
    </lineage>
</organism>
<feature type="binding site" evidence="5">
    <location>
        <begin position="258"/>
        <end position="265"/>
    </location>
    <ligand>
        <name>FAD</name>
        <dbReference type="ChEBI" id="CHEBI:57692"/>
    </ligand>
</feature>
<feature type="site" description="Electron transfer via tryptophanyl radical" evidence="6">
    <location>
        <position position="342"/>
    </location>
</feature>
<feature type="binding site" evidence="5">
    <location>
        <position position="255"/>
    </location>
    <ligand>
        <name>FAD</name>
        <dbReference type="ChEBI" id="CHEBI:57692"/>
    </ligand>
</feature>
<dbReference type="InterPro" id="IPR014729">
    <property type="entry name" value="Rossmann-like_a/b/a_fold"/>
</dbReference>
<comment type="similarity">
    <text evidence="7">Belongs to the DNA photolyase family.</text>
</comment>
<dbReference type="GO" id="GO:0003904">
    <property type="term" value="F:deoxyribodipyrimidine photo-lyase activity"/>
    <property type="evidence" value="ECO:0007669"/>
    <property type="project" value="TreeGrafter"/>
</dbReference>
<keyword evidence="3 5" id="KW-0274">FAD</keyword>
<dbReference type="PRINTS" id="PR00147">
    <property type="entry name" value="DNAPHOTLYASE"/>
</dbReference>
<dbReference type="Gene3D" id="1.10.579.10">
    <property type="entry name" value="DNA Cyclobutane Dipyrimidine Photolyase, subunit A, domain 3"/>
    <property type="match status" value="1"/>
</dbReference>
<sequence length="433" mass="51061">MSKDRVAIFWHRRDLRWDDNTGLYAALEGDLPVVPVFIFDKNILDDLEDRDDARVTFIHRTLTSMHDRLAEHKAGIHCFHATPEEAWKEILSIYDVGAVYTNRDYEPYARERDSGIEKMLEAQNIPFNTYKDHVIKEPEEILKDNGEPYVVFTPYSRKWKEHLAEKDLESVASALYFNNFHTVRHAIPSLSSMGFTESDLPFPDDDVTDKILRNYGEKRDFPAENGTSRLGIHLRFGTVSIRKIAQRAKETSEVFLNELIWREFYQMILWHFPRVVNENFHKKYDAIQWRNNPDDFERWCTGTTGYPIVDAGMRELNTTGYMHNRVRMIVASFLTKHLLIDWRWGEAYFARKLLDYELASNNGGWQWAAGTGTDAQPYFRIFNPYTQTEKFDKQERYIQHWIPELETDNYPDPIIDHKQARERALDVYKEAVG</sequence>
<feature type="domain" description="Photolyase/cryptochrome alpha/beta" evidence="8">
    <location>
        <begin position="5"/>
        <end position="135"/>
    </location>
</feature>
<dbReference type="InterPro" id="IPR036155">
    <property type="entry name" value="Crypto/Photolyase_N_sf"/>
</dbReference>
<name>A0A9X1HNX7_9BACT</name>
<dbReference type="GO" id="GO:0071949">
    <property type="term" value="F:FAD binding"/>
    <property type="evidence" value="ECO:0007669"/>
    <property type="project" value="TreeGrafter"/>
</dbReference>
<feature type="binding site" evidence="5">
    <location>
        <position position="215"/>
    </location>
    <ligand>
        <name>FAD</name>
        <dbReference type="ChEBI" id="CHEBI:57692"/>
    </ligand>
</feature>
<comment type="cofactor">
    <cofactor evidence="5">
        <name>FAD</name>
        <dbReference type="ChEBI" id="CHEBI:57692"/>
    </cofactor>
    <text evidence="5">Binds 1 FAD per subunit.</text>
</comment>
<keyword evidence="4 7" id="KW-0157">Chromophore</keyword>
<evidence type="ECO:0000256" key="4">
    <source>
        <dbReference type="ARBA" id="ARBA00022991"/>
    </source>
</evidence>
<dbReference type="GO" id="GO:0006139">
    <property type="term" value="P:nucleobase-containing compound metabolic process"/>
    <property type="evidence" value="ECO:0007669"/>
    <property type="project" value="UniProtKB-ARBA"/>
</dbReference>
<accession>A0A9X1HNX7</accession>
<dbReference type="PANTHER" id="PTHR11455:SF9">
    <property type="entry name" value="CRYPTOCHROME CIRCADIAN CLOCK 5 ISOFORM X1"/>
    <property type="match status" value="1"/>
</dbReference>
<dbReference type="GO" id="GO:0006950">
    <property type="term" value="P:response to stress"/>
    <property type="evidence" value="ECO:0007669"/>
    <property type="project" value="UniProtKB-ARBA"/>
</dbReference>
<dbReference type="SUPFAM" id="SSF48173">
    <property type="entry name" value="Cryptochrome/photolyase FAD-binding domain"/>
    <property type="match status" value="1"/>
</dbReference>
<evidence type="ECO:0000256" key="3">
    <source>
        <dbReference type="ARBA" id="ARBA00022827"/>
    </source>
</evidence>
<dbReference type="Gene3D" id="1.25.40.80">
    <property type="match status" value="1"/>
</dbReference>
<dbReference type="Gene3D" id="3.40.50.620">
    <property type="entry name" value="HUPs"/>
    <property type="match status" value="1"/>
</dbReference>
<evidence type="ECO:0000313" key="10">
    <source>
        <dbReference type="Proteomes" id="UP001139409"/>
    </source>
</evidence>